<dbReference type="GO" id="GO:0005829">
    <property type="term" value="C:cytosol"/>
    <property type="evidence" value="ECO:0007669"/>
    <property type="project" value="TreeGrafter"/>
</dbReference>
<dbReference type="PANTHER" id="PTHR42844">
    <property type="entry name" value="DIHYDRONEOPTERIN ALDOLASE 1-RELATED"/>
    <property type="match status" value="1"/>
</dbReference>
<dbReference type="NCBIfam" id="TIGR00525">
    <property type="entry name" value="folB"/>
    <property type="match status" value="1"/>
</dbReference>
<dbReference type="PANTHER" id="PTHR42844:SF10">
    <property type="entry name" value="DIHYDRONEOPTERIN TRIPHOSPHATE 2'-EPIMERASE"/>
    <property type="match status" value="1"/>
</dbReference>
<accession>A0A0G1BBQ7</accession>
<comment type="caution">
    <text evidence="6">The sequence shown here is derived from an EMBL/GenBank/DDBJ whole genome shotgun (WGS) entry which is preliminary data.</text>
</comment>
<reference evidence="6 7" key="1">
    <citation type="journal article" date="2015" name="Nature">
        <title>rRNA introns, odd ribosomes, and small enigmatic genomes across a large radiation of phyla.</title>
        <authorList>
            <person name="Brown C.T."/>
            <person name="Hug L.A."/>
            <person name="Thomas B.C."/>
            <person name="Sharon I."/>
            <person name="Castelle C.J."/>
            <person name="Singh A."/>
            <person name="Wilkins M.J."/>
            <person name="Williams K.H."/>
            <person name="Banfield J.F."/>
        </authorList>
    </citation>
    <scope>NUCLEOTIDE SEQUENCE [LARGE SCALE GENOMIC DNA]</scope>
</reference>
<dbReference type="InterPro" id="IPR006157">
    <property type="entry name" value="FolB_dom"/>
</dbReference>
<dbReference type="Pfam" id="PF02152">
    <property type="entry name" value="FolB"/>
    <property type="match status" value="1"/>
</dbReference>
<dbReference type="GO" id="GO:0046654">
    <property type="term" value="P:tetrahydrofolate biosynthetic process"/>
    <property type="evidence" value="ECO:0007669"/>
    <property type="project" value="UniProtKB-UniRule"/>
</dbReference>
<sequence length="119" mass="13659">MAVIRITDLKLRTIIGTNDWERDTKQDVVINITIDFDALKASKSDNIEDTVDYKALTKKIIQEVENSSFFLLEKLCNMALQIIMQHPLVNKATVRIDKPHAIRFAETVSVELSDKRNNE</sequence>
<dbReference type="InterPro" id="IPR006156">
    <property type="entry name" value="Dihydroneopterin_aldolase"/>
</dbReference>
<evidence type="ECO:0000313" key="6">
    <source>
        <dbReference type="EMBL" id="KKS43781.1"/>
    </source>
</evidence>
<name>A0A0G1BBQ7_9BACT</name>
<evidence type="ECO:0000256" key="4">
    <source>
        <dbReference type="RuleBase" id="RU362079"/>
    </source>
</evidence>
<dbReference type="GO" id="GO:0046656">
    <property type="term" value="P:folic acid biosynthetic process"/>
    <property type="evidence" value="ECO:0007669"/>
    <property type="project" value="UniProtKB-UniRule"/>
</dbReference>
<keyword evidence="2" id="KW-0413">Isomerase</keyword>
<dbReference type="Proteomes" id="UP000034875">
    <property type="component" value="Unassembled WGS sequence"/>
</dbReference>
<dbReference type="UniPathway" id="UPA00077">
    <property type="reaction ID" value="UER00154"/>
</dbReference>
<dbReference type="EC" id="4.1.2.25" evidence="4"/>
<dbReference type="SUPFAM" id="SSF55620">
    <property type="entry name" value="Tetrahydrobiopterin biosynthesis enzymes-like"/>
    <property type="match status" value="1"/>
</dbReference>
<comment type="catalytic activity">
    <reaction evidence="3">
        <text>7,8-dihydroneopterin 3'-triphosphate = 7,8-dihydromonapterin 3'-triphosphate</text>
        <dbReference type="Rhea" id="RHEA:28346"/>
        <dbReference type="ChEBI" id="CHEBI:58462"/>
        <dbReference type="ChEBI" id="CHEBI:61186"/>
        <dbReference type="EC" id="5.1.99.7"/>
    </reaction>
</comment>
<comment type="similarity">
    <text evidence="1 4">Belongs to the DHNA family.</text>
</comment>
<protein>
    <recommendedName>
        <fullName evidence="4">7,8-dihydroneopterin aldolase</fullName>
        <ecNumber evidence="4">4.1.2.25</ecNumber>
    </recommendedName>
</protein>
<evidence type="ECO:0000256" key="3">
    <source>
        <dbReference type="ARBA" id="ARBA00043806"/>
    </source>
</evidence>
<evidence type="ECO:0000256" key="2">
    <source>
        <dbReference type="ARBA" id="ARBA00023235"/>
    </source>
</evidence>
<proteinExistence type="inferred from homology"/>
<comment type="function">
    <text evidence="4">Catalyzes the conversion of 7,8-dihydroneopterin to 6-hydroxymethyl-7,8-dihydropterin.</text>
</comment>
<dbReference type="EMBL" id="LCCZ01000021">
    <property type="protein sequence ID" value="KKS43781.1"/>
    <property type="molecule type" value="Genomic_DNA"/>
</dbReference>
<dbReference type="NCBIfam" id="TIGR00526">
    <property type="entry name" value="folB_dom"/>
    <property type="match status" value="1"/>
</dbReference>
<dbReference type="GO" id="GO:0004150">
    <property type="term" value="F:dihydroneopterin aldolase activity"/>
    <property type="evidence" value="ECO:0007669"/>
    <property type="project" value="UniProtKB-UniRule"/>
</dbReference>
<keyword evidence="4" id="KW-0289">Folate biosynthesis</keyword>
<dbReference type="InterPro" id="IPR043133">
    <property type="entry name" value="GTP-CH-I_C/QueF"/>
</dbReference>
<evidence type="ECO:0000313" key="7">
    <source>
        <dbReference type="Proteomes" id="UP000034875"/>
    </source>
</evidence>
<evidence type="ECO:0000256" key="1">
    <source>
        <dbReference type="ARBA" id="ARBA00005708"/>
    </source>
</evidence>
<organism evidence="6 7">
    <name type="scientific">candidate division CPR1 bacterium GW2011_GWA2_42_17</name>
    <dbReference type="NCBI Taxonomy" id="1618341"/>
    <lineage>
        <taxon>Bacteria</taxon>
        <taxon>candidate division CPR1</taxon>
    </lineage>
</organism>
<evidence type="ECO:0000259" key="5">
    <source>
        <dbReference type="SMART" id="SM00905"/>
    </source>
</evidence>
<dbReference type="SMART" id="SM00905">
    <property type="entry name" value="FolB"/>
    <property type="match status" value="1"/>
</dbReference>
<gene>
    <name evidence="6" type="ORF">UV05_C0021G0008</name>
</gene>
<dbReference type="GO" id="GO:0008719">
    <property type="term" value="F:dihydroneopterin triphosphate 2'-epimerase activity"/>
    <property type="evidence" value="ECO:0007669"/>
    <property type="project" value="UniProtKB-EC"/>
</dbReference>
<comment type="pathway">
    <text evidence="4">Cofactor biosynthesis; tetrahydrofolate biosynthesis; 2-amino-4-hydroxy-6-hydroxymethyl-7,8-dihydropteridine diphosphate from 7,8-dihydroneopterin triphosphate: step 3/4.</text>
</comment>
<dbReference type="AlphaFoldDB" id="A0A0G1BBQ7"/>
<comment type="catalytic activity">
    <reaction evidence="4">
        <text>7,8-dihydroneopterin = 6-hydroxymethyl-7,8-dihydropterin + glycolaldehyde</text>
        <dbReference type="Rhea" id="RHEA:10540"/>
        <dbReference type="ChEBI" id="CHEBI:17001"/>
        <dbReference type="ChEBI" id="CHEBI:17071"/>
        <dbReference type="ChEBI" id="CHEBI:44841"/>
        <dbReference type="EC" id="4.1.2.25"/>
    </reaction>
</comment>
<feature type="domain" description="Dihydroneopterin aldolase/epimerase" evidence="5">
    <location>
        <begin position="4"/>
        <end position="114"/>
    </location>
</feature>
<keyword evidence="4" id="KW-0456">Lyase</keyword>
<dbReference type="Gene3D" id="3.30.1130.10">
    <property type="match status" value="1"/>
</dbReference>